<dbReference type="SUPFAM" id="SSF51182">
    <property type="entry name" value="RmlC-like cupins"/>
    <property type="match status" value="1"/>
</dbReference>
<protein>
    <submittedName>
        <fullName evidence="5">AraC family transcriptional regulator</fullName>
    </submittedName>
</protein>
<evidence type="ECO:0000259" key="4">
    <source>
        <dbReference type="PROSITE" id="PS01124"/>
    </source>
</evidence>
<dbReference type="SMART" id="SM00342">
    <property type="entry name" value="HTH_ARAC"/>
    <property type="match status" value="1"/>
</dbReference>
<name>A0A5M6DGS4_9BACT</name>
<evidence type="ECO:0000256" key="1">
    <source>
        <dbReference type="ARBA" id="ARBA00023015"/>
    </source>
</evidence>
<dbReference type="EMBL" id="VWSF01000006">
    <property type="protein sequence ID" value="KAA5546754.1"/>
    <property type="molecule type" value="Genomic_DNA"/>
</dbReference>
<dbReference type="Proteomes" id="UP000323426">
    <property type="component" value="Unassembled WGS sequence"/>
</dbReference>
<evidence type="ECO:0000256" key="2">
    <source>
        <dbReference type="ARBA" id="ARBA00023125"/>
    </source>
</evidence>
<sequence length="290" mass="33131">MKPQLLKVSPGPAHSFSVRQDNVPNVNNSWHFHVEIELVHFHKGSGTQFVGDNIKRFNAGDIVLVGSNLPHYWRYDDLYFQENTSETAYATVVHFCENFWGDKFLYLPENMPLKIILDKAKRGILIPGTAAQKVSGLIQKILLSEGPLRIIALIECLLTIAATEELTTLSSIGFQGDLSELESERINTIYDFTFKNFKDKIYLEEIAAVAGLTPNSFCRYFKTKTGKTFSQFLLEIRVGYACKLLIENKFSIKHLCFESGFNNFTCFHKNFKQITGNTPQDYRNQYKRGC</sequence>
<dbReference type="PANTHER" id="PTHR43280:SF2">
    <property type="entry name" value="HTH-TYPE TRANSCRIPTIONAL REGULATOR EXSA"/>
    <property type="match status" value="1"/>
</dbReference>
<comment type="caution">
    <text evidence="5">The sequence shown here is derived from an EMBL/GenBank/DDBJ whole genome shotgun (WGS) entry which is preliminary data.</text>
</comment>
<dbReference type="RefSeq" id="WP_150088355.1">
    <property type="nucleotide sequence ID" value="NZ_VWSF01000006.1"/>
</dbReference>
<dbReference type="InterPro" id="IPR014710">
    <property type="entry name" value="RmlC-like_jellyroll"/>
</dbReference>
<organism evidence="5 6">
    <name type="scientific">Adhaeribacter rhizoryzae</name>
    <dbReference type="NCBI Taxonomy" id="2607907"/>
    <lineage>
        <taxon>Bacteria</taxon>
        <taxon>Pseudomonadati</taxon>
        <taxon>Bacteroidota</taxon>
        <taxon>Cytophagia</taxon>
        <taxon>Cytophagales</taxon>
        <taxon>Hymenobacteraceae</taxon>
        <taxon>Adhaeribacter</taxon>
    </lineage>
</organism>
<accession>A0A5M6DGS4</accession>
<dbReference type="PROSITE" id="PS01124">
    <property type="entry name" value="HTH_ARAC_FAMILY_2"/>
    <property type="match status" value="1"/>
</dbReference>
<dbReference type="SUPFAM" id="SSF46689">
    <property type="entry name" value="Homeodomain-like"/>
    <property type="match status" value="2"/>
</dbReference>
<keyword evidence="2" id="KW-0238">DNA-binding</keyword>
<dbReference type="PANTHER" id="PTHR43280">
    <property type="entry name" value="ARAC-FAMILY TRANSCRIPTIONAL REGULATOR"/>
    <property type="match status" value="1"/>
</dbReference>
<dbReference type="GO" id="GO:0043565">
    <property type="term" value="F:sequence-specific DNA binding"/>
    <property type="evidence" value="ECO:0007669"/>
    <property type="project" value="InterPro"/>
</dbReference>
<dbReference type="Pfam" id="PF12833">
    <property type="entry name" value="HTH_18"/>
    <property type="match status" value="1"/>
</dbReference>
<keyword evidence="6" id="KW-1185">Reference proteome</keyword>
<proteinExistence type="predicted"/>
<dbReference type="AlphaFoldDB" id="A0A5M6DGS4"/>
<keyword evidence="3" id="KW-0804">Transcription</keyword>
<reference evidence="5 6" key="1">
    <citation type="submission" date="2019-09" db="EMBL/GenBank/DDBJ databases">
        <title>Genome sequence and assembly of Adhaeribacter sp.</title>
        <authorList>
            <person name="Chhetri G."/>
        </authorList>
    </citation>
    <scope>NUCLEOTIDE SEQUENCE [LARGE SCALE GENOMIC DNA]</scope>
    <source>
        <strain evidence="5 6">DK36</strain>
    </source>
</reference>
<dbReference type="GO" id="GO:0003700">
    <property type="term" value="F:DNA-binding transcription factor activity"/>
    <property type="evidence" value="ECO:0007669"/>
    <property type="project" value="InterPro"/>
</dbReference>
<dbReference type="InterPro" id="IPR011051">
    <property type="entry name" value="RmlC_Cupin_sf"/>
</dbReference>
<dbReference type="Gene3D" id="2.60.120.10">
    <property type="entry name" value="Jelly Rolls"/>
    <property type="match status" value="1"/>
</dbReference>
<gene>
    <name evidence="5" type="ORF">F0145_10480</name>
</gene>
<feature type="domain" description="HTH araC/xylS-type" evidence="4">
    <location>
        <begin position="187"/>
        <end position="285"/>
    </location>
</feature>
<keyword evidence="1" id="KW-0805">Transcription regulation</keyword>
<dbReference type="Gene3D" id="1.10.10.60">
    <property type="entry name" value="Homeodomain-like"/>
    <property type="match status" value="2"/>
</dbReference>
<evidence type="ECO:0000256" key="3">
    <source>
        <dbReference type="ARBA" id="ARBA00023163"/>
    </source>
</evidence>
<evidence type="ECO:0000313" key="5">
    <source>
        <dbReference type="EMBL" id="KAA5546754.1"/>
    </source>
</evidence>
<dbReference type="CDD" id="cd06976">
    <property type="entry name" value="cupin_MtlR-like_N"/>
    <property type="match status" value="1"/>
</dbReference>
<dbReference type="InterPro" id="IPR018060">
    <property type="entry name" value="HTH_AraC"/>
</dbReference>
<evidence type="ECO:0000313" key="6">
    <source>
        <dbReference type="Proteomes" id="UP000323426"/>
    </source>
</evidence>
<dbReference type="InterPro" id="IPR009057">
    <property type="entry name" value="Homeodomain-like_sf"/>
</dbReference>